<evidence type="ECO:0000256" key="3">
    <source>
        <dbReference type="ARBA" id="ARBA00022679"/>
    </source>
</evidence>
<dbReference type="InterPro" id="IPR003406">
    <property type="entry name" value="Glyco_trans_14"/>
</dbReference>
<proteinExistence type="predicted"/>
<keyword evidence="4" id="KW-0472">Membrane</keyword>
<evidence type="ECO:0000313" key="7">
    <source>
        <dbReference type="EnsemblPlants" id="cds.evm.model.03.837"/>
    </source>
</evidence>
<dbReference type="Gramene" id="evm.model.03.837">
    <property type="protein sequence ID" value="cds.evm.model.03.837"/>
    <property type="gene ID" value="evm.TU.03.837"/>
</dbReference>
<dbReference type="OMA" id="PEVKWGH"/>
<evidence type="ECO:0000313" key="6">
    <source>
        <dbReference type="EMBL" id="KAF4396285.1"/>
    </source>
</evidence>
<reference evidence="7 9" key="1">
    <citation type="submission" date="2018-11" db="EMBL/GenBank/DDBJ databases">
        <authorList>
            <person name="Grassa J C."/>
        </authorList>
    </citation>
    <scope>NUCLEOTIDE SEQUENCE [LARGE SCALE GENOMIC DNA]</scope>
</reference>
<dbReference type="PANTHER" id="PTHR31042:SF131">
    <property type="entry name" value="CORE-2_I-BRANCHING BETA-1,6-N-ACETYLGLUCOSAMINYLTRANSFERASE FAMILY PROTEIN"/>
    <property type="match status" value="1"/>
</dbReference>
<dbReference type="AlphaFoldDB" id="A0A7J6HMQ7"/>
<sequence>MMDAERRLLANALLDYSNQRFVLISESCIPLFNFSTIYNYLMDSTKTFVESYDLPGAVNRGRYNIRMRPQIRLHQWRKGSQWFQLDRAISIEVVADQKYFPVFKRFCHGSCYTDEHYLPTFVSIRFCRRNSNRTLTWVDWTRGGPHPTRFIRQDVTVDLLKRLRHGSKCEYNGKHTNVCHLFARKFLPNTLDRLLRFGPKLMQFN</sequence>
<dbReference type="InterPro" id="IPR044174">
    <property type="entry name" value="BC10-like"/>
</dbReference>
<keyword evidence="9" id="KW-1185">Reference proteome</keyword>
<dbReference type="Proteomes" id="UP000525078">
    <property type="component" value="Unassembled WGS sequence"/>
</dbReference>
<evidence type="ECO:0008006" key="10">
    <source>
        <dbReference type="Google" id="ProtNLM"/>
    </source>
</evidence>
<dbReference type="GO" id="GO:0016757">
    <property type="term" value="F:glycosyltransferase activity"/>
    <property type="evidence" value="ECO:0007669"/>
    <property type="project" value="UniProtKB-KW"/>
</dbReference>
<reference evidence="6 8" key="2">
    <citation type="journal article" date="2020" name="bioRxiv">
        <title>Sequence and annotation of 42 cannabis genomes reveals extensive copy number variation in cannabinoid synthesis and pathogen resistance genes.</title>
        <authorList>
            <person name="Mckernan K.J."/>
            <person name="Helbert Y."/>
            <person name="Kane L.T."/>
            <person name="Ebling H."/>
            <person name="Zhang L."/>
            <person name="Liu B."/>
            <person name="Eaton Z."/>
            <person name="Mclaughlin S."/>
            <person name="Kingan S."/>
            <person name="Baybayan P."/>
            <person name="Concepcion G."/>
            <person name="Jordan M."/>
            <person name="Riva A."/>
            <person name="Barbazuk W."/>
            <person name="Harkins T."/>
        </authorList>
    </citation>
    <scope>NUCLEOTIDE SEQUENCE [LARGE SCALE GENOMIC DNA]</scope>
    <source>
        <strain evidence="8">cv. Jamaican Lion 4</strain>
        <strain evidence="6">Mother</strain>
        <tissue evidence="6">Leaf</tissue>
    </source>
</reference>
<accession>A0A7J6HMQ7</accession>
<evidence type="ECO:0000256" key="4">
    <source>
        <dbReference type="ARBA" id="ARBA00023136"/>
    </source>
</evidence>
<evidence type="ECO:0000313" key="9">
    <source>
        <dbReference type="Proteomes" id="UP000596661"/>
    </source>
</evidence>
<dbReference type="Proteomes" id="UP000596661">
    <property type="component" value="Chromosome 3"/>
</dbReference>
<comment type="subcellular location">
    <subcellularLocation>
        <location evidence="1">Membrane</location>
        <topology evidence="1">Single-pass type II membrane protein</topology>
    </subcellularLocation>
</comment>
<accession>A0A803PAM5</accession>
<protein>
    <recommendedName>
        <fullName evidence="10">Core-2/I-branching beta-1,6-N-acetylglucosaminyltransferase family protein</fullName>
    </recommendedName>
</protein>
<reference evidence="7" key="3">
    <citation type="submission" date="2021-03" db="UniProtKB">
        <authorList>
            <consortium name="EnsemblPlants"/>
        </authorList>
    </citation>
    <scope>IDENTIFICATION</scope>
</reference>
<dbReference type="EnsemblPlants" id="evm.model.03.837">
    <property type="protein sequence ID" value="cds.evm.model.03.837"/>
    <property type="gene ID" value="evm.TU.03.837"/>
</dbReference>
<evidence type="ECO:0000313" key="8">
    <source>
        <dbReference type="Proteomes" id="UP000525078"/>
    </source>
</evidence>
<dbReference type="EMBL" id="UZAU01000268">
    <property type="status" value="NOT_ANNOTATED_CDS"/>
    <property type="molecule type" value="Genomic_DNA"/>
</dbReference>
<dbReference type="PANTHER" id="PTHR31042">
    <property type="entry name" value="CORE-2/I-BRANCHING BETA-1,6-N-ACETYLGLUCOSAMINYLTRANSFERASE FAMILY PROTEIN-RELATED"/>
    <property type="match status" value="1"/>
</dbReference>
<organism evidence="6 8">
    <name type="scientific">Cannabis sativa</name>
    <name type="common">Hemp</name>
    <name type="synonym">Marijuana</name>
    <dbReference type="NCBI Taxonomy" id="3483"/>
    <lineage>
        <taxon>Eukaryota</taxon>
        <taxon>Viridiplantae</taxon>
        <taxon>Streptophyta</taxon>
        <taxon>Embryophyta</taxon>
        <taxon>Tracheophyta</taxon>
        <taxon>Spermatophyta</taxon>
        <taxon>Magnoliopsida</taxon>
        <taxon>eudicotyledons</taxon>
        <taxon>Gunneridae</taxon>
        <taxon>Pentapetalae</taxon>
        <taxon>rosids</taxon>
        <taxon>fabids</taxon>
        <taxon>Rosales</taxon>
        <taxon>Cannabaceae</taxon>
        <taxon>Cannabis</taxon>
    </lineage>
</organism>
<evidence type="ECO:0000256" key="5">
    <source>
        <dbReference type="ARBA" id="ARBA00023180"/>
    </source>
</evidence>
<keyword evidence="3" id="KW-0808">Transferase</keyword>
<dbReference type="Pfam" id="PF02485">
    <property type="entry name" value="Branch"/>
    <property type="match status" value="1"/>
</dbReference>
<keyword evidence="2" id="KW-0328">Glycosyltransferase</keyword>
<gene>
    <name evidence="6" type="ORF">F8388_019831</name>
</gene>
<evidence type="ECO:0000256" key="2">
    <source>
        <dbReference type="ARBA" id="ARBA00022676"/>
    </source>
</evidence>
<dbReference type="EMBL" id="JAATIP010000003">
    <property type="protein sequence ID" value="KAF4396285.1"/>
    <property type="molecule type" value="Genomic_DNA"/>
</dbReference>
<keyword evidence="5" id="KW-0325">Glycoprotein</keyword>
<evidence type="ECO:0000256" key="1">
    <source>
        <dbReference type="ARBA" id="ARBA00004606"/>
    </source>
</evidence>
<dbReference type="GO" id="GO:0016020">
    <property type="term" value="C:membrane"/>
    <property type="evidence" value="ECO:0007669"/>
    <property type="project" value="UniProtKB-SubCell"/>
</dbReference>
<name>A0A7J6HMQ7_CANSA</name>